<keyword evidence="2" id="KW-1185">Reference proteome</keyword>
<dbReference type="Proteomes" id="UP000242942">
    <property type="component" value="Unassembled WGS sequence"/>
</dbReference>
<gene>
    <name evidence="1" type="primary">PocGH01_00044500</name>
    <name evidence="1" type="ORF">POCGH01_00044500</name>
</gene>
<dbReference type="EMBL" id="FLRI01000466">
    <property type="protein sequence ID" value="SBT84432.1"/>
    <property type="molecule type" value="Genomic_DNA"/>
</dbReference>
<sequence length="148" mass="17330">MKILQEYNDSYVLIYGTIKEYSELMLKTYSYDDYIRHSINEVNYTQEEIKNRKKIYDLYEYINYELDNIIEKINCTSHSISASMQTVYDPCDIAQYENRYSTILDISLVLNNISDEGDQEILYNISESSNTNLSNGILNITYNSLGDS</sequence>
<organism evidence="1 2">
    <name type="scientific">Plasmodium ovale</name>
    <name type="common">malaria parasite P. ovale</name>
    <dbReference type="NCBI Taxonomy" id="36330"/>
    <lineage>
        <taxon>Eukaryota</taxon>
        <taxon>Sar</taxon>
        <taxon>Alveolata</taxon>
        <taxon>Apicomplexa</taxon>
        <taxon>Aconoidasida</taxon>
        <taxon>Haemosporida</taxon>
        <taxon>Plasmodiidae</taxon>
        <taxon>Plasmodium</taxon>
        <taxon>Plasmodium (Plasmodium)</taxon>
    </lineage>
</organism>
<evidence type="ECO:0008006" key="3">
    <source>
        <dbReference type="Google" id="ProtNLM"/>
    </source>
</evidence>
<dbReference type="AlphaFoldDB" id="A0A1D3JF01"/>
<evidence type="ECO:0000313" key="2">
    <source>
        <dbReference type="Proteomes" id="UP000242942"/>
    </source>
</evidence>
<name>A0A1D3JF01_PLAOA</name>
<reference evidence="1 2" key="1">
    <citation type="submission" date="2016-06" db="EMBL/GenBank/DDBJ databases">
        <authorList>
            <consortium name="Pathogen Informatics"/>
        </authorList>
    </citation>
    <scope>NUCLEOTIDE SEQUENCE [LARGE SCALE GENOMIC DNA]</scope>
    <source>
        <strain evidence="1">PocGH01</strain>
    </source>
</reference>
<proteinExistence type="predicted"/>
<accession>A0A1D3JF01</accession>
<evidence type="ECO:0000313" key="1">
    <source>
        <dbReference type="EMBL" id="SBT84432.1"/>
    </source>
</evidence>
<dbReference type="VEuPathDB" id="PlasmoDB:PocGH01_00044500"/>
<protein>
    <recommendedName>
        <fullName evidence="3">PIR protein</fullName>
    </recommendedName>
</protein>